<evidence type="ECO:0000313" key="3">
    <source>
        <dbReference type="EMBL" id="DAF45646.1"/>
    </source>
</evidence>
<dbReference type="InterPro" id="IPR004518">
    <property type="entry name" value="MazG-like_dom"/>
</dbReference>
<evidence type="ECO:0000259" key="2">
    <source>
        <dbReference type="Pfam" id="PF03819"/>
    </source>
</evidence>
<accession>A0A8S5S3Y9</accession>
<sequence>MTQLPYADFVRGLCKPGTEIVGSMTPHAAHLIHMTMGVSGEAGELLDAIKKHTMYNKPLDVDNVIEEIGDVLFYLTGIANVLGFTLDDCAQVNAEKLSKRYSEGKYSDKQAQERADKTERKFMTDAEHDET</sequence>
<dbReference type="InterPro" id="IPR011379">
    <property type="entry name" value="MazG-related_GP37"/>
</dbReference>
<protein>
    <submittedName>
        <fullName evidence="3">NTP-PPase-like protein</fullName>
    </submittedName>
</protein>
<dbReference type="Gene3D" id="1.10.287.1080">
    <property type="entry name" value="MazG-like"/>
    <property type="match status" value="1"/>
</dbReference>
<name>A0A8S5S3Y9_9CAUD</name>
<dbReference type="CDD" id="cd11541">
    <property type="entry name" value="NTP-PPase_u4"/>
    <property type="match status" value="1"/>
</dbReference>
<dbReference type="SUPFAM" id="SSF101386">
    <property type="entry name" value="all-alpha NTP pyrophosphatases"/>
    <property type="match status" value="1"/>
</dbReference>
<feature type="domain" description="NTP pyrophosphohydrolase MazG-like" evidence="2">
    <location>
        <begin position="35"/>
        <end position="101"/>
    </location>
</feature>
<reference evidence="3" key="1">
    <citation type="journal article" date="2021" name="Proc. Natl. Acad. Sci. U.S.A.">
        <title>A Catalog of Tens of Thousands of Viruses from Human Metagenomes Reveals Hidden Associations with Chronic Diseases.</title>
        <authorList>
            <person name="Tisza M.J."/>
            <person name="Buck C.B."/>
        </authorList>
    </citation>
    <scope>NUCLEOTIDE SEQUENCE</scope>
    <source>
        <strain evidence="3">CtJ7x27</strain>
    </source>
</reference>
<dbReference type="Pfam" id="PF03819">
    <property type="entry name" value="MazG"/>
    <property type="match status" value="1"/>
</dbReference>
<organism evidence="3">
    <name type="scientific">Siphoviridae sp. ctJ7x27</name>
    <dbReference type="NCBI Taxonomy" id="2827835"/>
    <lineage>
        <taxon>Viruses</taxon>
        <taxon>Duplodnaviria</taxon>
        <taxon>Heunggongvirae</taxon>
        <taxon>Uroviricota</taxon>
        <taxon>Caudoviricetes</taxon>
    </lineage>
</organism>
<dbReference type="EMBL" id="BK032517">
    <property type="protein sequence ID" value="DAF45646.1"/>
    <property type="molecule type" value="Genomic_DNA"/>
</dbReference>
<evidence type="ECO:0000256" key="1">
    <source>
        <dbReference type="SAM" id="MobiDB-lite"/>
    </source>
</evidence>
<proteinExistence type="predicted"/>
<feature type="region of interest" description="Disordered" evidence="1">
    <location>
        <begin position="100"/>
        <end position="131"/>
    </location>
</feature>